<gene>
    <name evidence="2" type="ORF">LCGC14_2502890</name>
</gene>
<reference evidence="2" key="1">
    <citation type="journal article" date="2015" name="Nature">
        <title>Complex archaea that bridge the gap between prokaryotes and eukaryotes.</title>
        <authorList>
            <person name="Spang A."/>
            <person name="Saw J.H."/>
            <person name="Jorgensen S.L."/>
            <person name="Zaremba-Niedzwiedzka K."/>
            <person name="Martijn J."/>
            <person name="Lind A.E."/>
            <person name="van Eijk R."/>
            <person name="Schleper C."/>
            <person name="Guy L."/>
            <person name="Ettema T.J."/>
        </authorList>
    </citation>
    <scope>NUCLEOTIDE SEQUENCE</scope>
</reference>
<dbReference type="PROSITE" id="PS00383">
    <property type="entry name" value="TYR_PHOSPHATASE_1"/>
    <property type="match status" value="1"/>
</dbReference>
<evidence type="ECO:0000313" key="2">
    <source>
        <dbReference type="EMBL" id="KKL15706.1"/>
    </source>
</evidence>
<dbReference type="AlphaFoldDB" id="A0A0F9DD68"/>
<sequence>MMRRGMASLEKEQARQSENFTGGKFIPYVRLKDHLDLVRFRPVTEPEEGLARANGTPHVLINGEFHTVPDVSATGKRFFNTVTCQLIPAEGGELTGSCVHCDEGVNRSTQFVLWVYVYAYYHQIARGGLPQVKLGNLTCFKREVKRFEIWQDSFFMSEALKMKVLQHPTLLDRDLIVTRFGAKGSQQVRRELEAAGESPMPEGILAQAQTLPSLEDVAYGRVTSLDGSGPAAPTVELSAAHEELALPQELAASVLSGEFQPGEAPPPGSEADDLPW</sequence>
<evidence type="ECO:0008006" key="3">
    <source>
        <dbReference type="Google" id="ProtNLM"/>
    </source>
</evidence>
<evidence type="ECO:0000256" key="1">
    <source>
        <dbReference type="SAM" id="MobiDB-lite"/>
    </source>
</evidence>
<proteinExistence type="predicted"/>
<dbReference type="EMBL" id="LAZR01039962">
    <property type="protein sequence ID" value="KKL15706.1"/>
    <property type="molecule type" value="Genomic_DNA"/>
</dbReference>
<dbReference type="InterPro" id="IPR016130">
    <property type="entry name" value="Tyr_Pase_AS"/>
</dbReference>
<name>A0A0F9DD68_9ZZZZ</name>
<protein>
    <recommendedName>
        <fullName evidence="3">Tyrosine specific protein phosphatases domain-containing protein</fullName>
    </recommendedName>
</protein>
<comment type="caution">
    <text evidence="2">The sequence shown here is derived from an EMBL/GenBank/DDBJ whole genome shotgun (WGS) entry which is preliminary data.</text>
</comment>
<organism evidence="2">
    <name type="scientific">marine sediment metagenome</name>
    <dbReference type="NCBI Taxonomy" id="412755"/>
    <lineage>
        <taxon>unclassified sequences</taxon>
        <taxon>metagenomes</taxon>
        <taxon>ecological metagenomes</taxon>
    </lineage>
</organism>
<feature type="region of interest" description="Disordered" evidence="1">
    <location>
        <begin position="257"/>
        <end position="276"/>
    </location>
</feature>
<accession>A0A0F9DD68</accession>